<reference evidence="3 4" key="1">
    <citation type="submission" date="2024-01" db="EMBL/GenBank/DDBJ databases">
        <title>A draft genome for a cacao thread blight-causing isolate of Paramarasmius palmivorus.</title>
        <authorList>
            <person name="Baruah I.K."/>
            <person name="Bukari Y."/>
            <person name="Amoako-Attah I."/>
            <person name="Meinhardt L.W."/>
            <person name="Bailey B.A."/>
            <person name="Cohen S.P."/>
        </authorList>
    </citation>
    <scope>NUCLEOTIDE SEQUENCE [LARGE SCALE GENOMIC DNA]</scope>
    <source>
        <strain evidence="3 4">GH-12</strain>
    </source>
</reference>
<dbReference type="InterPro" id="IPR036291">
    <property type="entry name" value="NAD(P)-bd_dom_sf"/>
</dbReference>
<protein>
    <recommendedName>
        <fullName evidence="5">Oxidoreductase</fullName>
    </recommendedName>
</protein>
<dbReference type="AlphaFoldDB" id="A0AAW0DDB4"/>
<accession>A0AAW0DDB4</accession>
<comment type="similarity">
    <text evidence="1">Belongs to the short-chain dehydrogenases/reductases (SDR) family.</text>
</comment>
<evidence type="ECO:0008006" key="5">
    <source>
        <dbReference type="Google" id="ProtNLM"/>
    </source>
</evidence>
<comment type="caution">
    <text evidence="3">The sequence shown here is derived from an EMBL/GenBank/DDBJ whole genome shotgun (WGS) entry which is preliminary data.</text>
</comment>
<keyword evidence="4" id="KW-1185">Reference proteome</keyword>
<sequence length="190" mass="20499">MASVQTQLHPEHEIPNLSGKVFFVTGGTAGIGKSTVSLLSKHQAEHIYFSGRNSQNAQAIIDEVNSQFPGVRITFIECDLASLQSVNNAASAFISLSSRLDVLICNAGVMALPSGLTKDGYEIQFGINHLGHALLIKLLLLTLLRSSDARIVNLSFSRVPGSSNGWDRLRGPPFAPRHDCIRSNDSLCSK</sequence>
<dbReference type="Gene3D" id="3.40.50.720">
    <property type="entry name" value="NAD(P)-binding Rossmann-like Domain"/>
    <property type="match status" value="1"/>
</dbReference>
<dbReference type="Pfam" id="PF00106">
    <property type="entry name" value="adh_short"/>
    <property type="match status" value="1"/>
</dbReference>
<keyword evidence="2" id="KW-0560">Oxidoreductase</keyword>
<proteinExistence type="inferred from homology"/>
<dbReference type="PANTHER" id="PTHR24320:SF154">
    <property type="entry name" value="OXIDOREDUCTASE, SHORT-CHAIN DEHYDROGENASE_REDUCTASE FAMILY (AFU_ORTHOLOGUE AFUA_2G04560)"/>
    <property type="match status" value="1"/>
</dbReference>
<dbReference type="PRINTS" id="PR00081">
    <property type="entry name" value="GDHRDH"/>
</dbReference>
<dbReference type="GO" id="GO:0016491">
    <property type="term" value="F:oxidoreductase activity"/>
    <property type="evidence" value="ECO:0007669"/>
    <property type="project" value="UniProtKB-KW"/>
</dbReference>
<dbReference type="EMBL" id="JAYKXP010000017">
    <property type="protein sequence ID" value="KAK7049277.1"/>
    <property type="molecule type" value="Genomic_DNA"/>
</dbReference>
<dbReference type="SUPFAM" id="SSF51735">
    <property type="entry name" value="NAD(P)-binding Rossmann-fold domains"/>
    <property type="match status" value="1"/>
</dbReference>
<dbReference type="Proteomes" id="UP001383192">
    <property type="component" value="Unassembled WGS sequence"/>
</dbReference>
<evidence type="ECO:0000256" key="1">
    <source>
        <dbReference type="ARBA" id="ARBA00006484"/>
    </source>
</evidence>
<evidence type="ECO:0000256" key="2">
    <source>
        <dbReference type="ARBA" id="ARBA00023002"/>
    </source>
</evidence>
<dbReference type="PANTHER" id="PTHR24320">
    <property type="entry name" value="RETINOL DEHYDROGENASE"/>
    <property type="match status" value="1"/>
</dbReference>
<evidence type="ECO:0000313" key="4">
    <source>
        <dbReference type="Proteomes" id="UP001383192"/>
    </source>
</evidence>
<dbReference type="InterPro" id="IPR002347">
    <property type="entry name" value="SDR_fam"/>
</dbReference>
<evidence type="ECO:0000313" key="3">
    <source>
        <dbReference type="EMBL" id="KAK7049277.1"/>
    </source>
</evidence>
<gene>
    <name evidence="3" type="ORF">VNI00_005878</name>
</gene>
<organism evidence="3 4">
    <name type="scientific">Paramarasmius palmivorus</name>
    <dbReference type="NCBI Taxonomy" id="297713"/>
    <lineage>
        <taxon>Eukaryota</taxon>
        <taxon>Fungi</taxon>
        <taxon>Dikarya</taxon>
        <taxon>Basidiomycota</taxon>
        <taxon>Agaricomycotina</taxon>
        <taxon>Agaricomycetes</taxon>
        <taxon>Agaricomycetidae</taxon>
        <taxon>Agaricales</taxon>
        <taxon>Marasmiineae</taxon>
        <taxon>Marasmiaceae</taxon>
        <taxon>Paramarasmius</taxon>
    </lineage>
</organism>
<name>A0AAW0DDB4_9AGAR</name>